<name>A0A370K7W2_9GAMM</name>
<keyword evidence="1" id="KW-0418">Kinase</keyword>
<keyword evidence="1" id="KW-0808">Transferase</keyword>
<evidence type="ECO:0000313" key="1">
    <source>
        <dbReference type="EMBL" id="RDI98739.1"/>
    </source>
</evidence>
<gene>
    <name evidence="1" type="ORF">DVT68_09490</name>
</gene>
<sequence length="307" mass="32444">MTTALIAIDWGSTHLRSYRLGQRGEVQEVRALPWGVRQLPDHGFDGAFSEAVEGWPDAPVIACGMVGSRNGWLEVPYVDTPASVAQLASALAALDTRHGRRLYLVPGVRDPSRPDVMRGEETQVAGLLATYADAPGSTDILLPGTHSKWVSVRHGRMTRVATVMTGELYGMLCRHSVLGAALPPSVADDEAFDQGLLAARDSGAAGALSRVFLARSLMLDGKLAPASVPSYLSGLLIGEELRAALAAGWIAPRASLHIVGEDALVERYVRAATVFGLQLLAAPSDTTARGLWRLAALASLVPPGVEA</sequence>
<organism evidence="1 2">
    <name type="scientific">Dyella solisilvae</name>
    <dbReference type="NCBI Taxonomy" id="1920168"/>
    <lineage>
        <taxon>Bacteria</taxon>
        <taxon>Pseudomonadati</taxon>
        <taxon>Pseudomonadota</taxon>
        <taxon>Gammaproteobacteria</taxon>
        <taxon>Lysobacterales</taxon>
        <taxon>Rhodanobacteraceae</taxon>
        <taxon>Dyella</taxon>
    </lineage>
</organism>
<evidence type="ECO:0000313" key="2">
    <source>
        <dbReference type="Proteomes" id="UP000254711"/>
    </source>
</evidence>
<comment type="caution">
    <text evidence="1">The sequence shown here is derived from an EMBL/GenBank/DDBJ whole genome shotgun (WGS) entry which is preliminary data.</text>
</comment>
<dbReference type="RefSeq" id="WP_114824828.1">
    <property type="nucleotide sequence ID" value="NZ_QQSY01000002.1"/>
</dbReference>
<dbReference type="InterPro" id="IPR042258">
    <property type="entry name" value="DGOK_N"/>
</dbReference>
<reference evidence="1 2" key="1">
    <citation type="submission" date="2018-07" db="EMBL/GenBank/DDBJ databases">
        <title>Dyella solisilvae sp. nov., isolated from the pine and broad-leaved mixed forest soil.</title>
        <authorList>
            <person name="Gao Z."/>
            <person name="Qiu L."/>
        </authorList>
    </citation>
    <scope>NUCLEOTIDE SEQUENCE [LARGE SCALE GENOMIC DNA]</scope>
    <source>
        <strain evidence="1 2">DHG54</strain>
    </source>
</reference>
<proteinExistence type="predicted"/>
<dbReference type="GO" id="GO:0008671">
    <property type="term" value="F:2-dehydro-3-deoxygalactonokinase activity"/>
    <property type="evidence" value="ECO:0007669"/>
    <property type="project" value="InterPro"/>
</dbReference>
<accession>A0A370K7W2</accession>
<dbReference type="EMBL" id="QQSY01000002">
    <property type="protein sequence ID" value="RDI98739.1"/>
    <property type="molecule type" value="Genomic_DNA"/>
</dbReference>
<dbReference type="Proteomes" id="UP000254711">
    <property type="component" value="Unassembled WGS sequence"/>
</dbReference>
<dbReference type="OrthoDB" id="256574at2"/>
<dbReference type="Gene3D" id="3.30.420.310">
    <property type="entry name" value="2-keto-3-deoxy-galactonokinase, C-terminal domain"/>
    <property type="match status" value="1"/>
</dbReference>
<keyword evidence="2" id="KW-1185">Reference proteome</keyword>
<dbReference type="Pfam" id="PF05035">
    <property type="entry name" value="DGOK"/>
    <property type="match status" value="1"/>
</dbReference>
<dbReference type="InterPro" id="IPR007729">
    <property type="entry name" value="DGOK"/>
</dbReference>
<dbReference type="AlphaFoldDB" id="A0A370K7W2"/>
<dbReference type="InterPro" id="IPR042257">
    <property type="entry name" value="DGOK_C"/>
</dbReference>
<dbReference type="GO" id="GO:0034194">
    <property type="term" value="P:D-galactonate catabolic process"/>
    <property type="evidence" value="ECO:0007669"/>
    <property type="project" value="InterPro"/>
</dbReference>
<dbReference type="Gene3D" id="3.30.420.300">
    <property type="entry name" value="2-keto-3-deoxy-galactonokinase, substrate binding domain"/>
    <property type="match status" value="1"/>
</dbReference>
<protein>
    <submittedName>
        <fullName evidence="1">2-keto-3-deoxy-galactonokinase</fullName>
    </submittedName>
</protein>